<dbReference type="Pfam" id="PF03631">
    <property type="entry name" value="Virul_fac_BrkB"/>
    <property type="match status" value="1"/>
</dbReference>
<keyword evidence="2" id="KW-1003">Cell membrane</keyword>
<dbReference type="NCBIfam" id="TIGR00765">
    <property type="entry name" value="yihY_not_rbn"/>
    <property type="match status" value="1"/>
</dbReference>
<name>A0A9Y2L4T8_9RHOB</name>
<evidence type="ECO:0000256" key="2">
    <source>
        <dbReference type="ARBA" id="ARBA00022475"/>
    </source>
</evidence>
<keyword evidence="3 6" id="KW-0812">Transmembrane</keyword>
<sequence>MLALFPFTIFALSLGRAVSDGVSTQDIVEFVYGTWPDSIAAPIVNEVQAVLRDSSLKTLTIGGLLAVFFASNGVDAVRQTLTDAYREHDPRPLWKSRAVCVLFVLCGAAILTFSAALVFAVPVYIEAVYGRSEMTEDGALSYEALRHAVSFILLIFSVLACHLWLPGHSHSLKQVLPGVVLTVVLWITSGGIFAQYVSNFSAYSITYAGLAGVMTALVFLYVMAAIFVIGAEFNGRLIAGQDAGTGTGD</sequence>
<proteinExistence type="predicted"/>
<dbReference type="GO" id="GO:0005886">
    <property type="term" value="C:plasma membrane"/>
    <property type="evidence" value="ECO:0007669"/>
    <property type="project" value="UniProtKB-SubCell"/>
</dbReference>
<feature type="transmembrane region" description="Helical" evidence="6">
    <location>
        <begin position="204"/>
        <end position="229"/>
    </location>
</feature>
<feature type="transmembrane region" description="Helical" evidence="6">
    <location>
        <begin position="177"/>
        <end position="198"/>
    </location>
</feature>
<feature type="transmembrane region" description="Helical" evidence="6">
    <location>
        <begin position="145"/>
        <end position="165"/>
    </location>
</feature>
<dbReference type="KEGG" id="ppso:QPJ95_15035"/>
<dbReference type="Proteomes" id="UP001238334">
    <property type="component" value="Chromosome"/>
</dbReference>
<evidence type="ECO:0000313" key="7">
    <source>
        <dbReference type="EMBL" id="WIY27612.1"/>
    </source>
</evidence>
<organism evidence="7 8">
    <name type="scientific">Parasedimentitalea psychrophila</name>
    <dbReference type="NCBI Taxonomy" id="2997337"/>
    <lineage>
        <taxon>Bacteria</taxon>
        <taxon>Pseudomonadati</taxon>
        <taxon>Pseudomonadota</taxon>
        <taxon>Alphaproteobacteria</taxon>
        <taxon>Rhodobacterales</taxon>
        <taxon>Paracoccaceae</taxon>
        <taxon>Parasedimentitalea</taxon>
    </lineage>
</organism>
<dbReference type="PANTHER" id="PTHR30213:SF0">
    <property type="entry name" value="UPF0761 MEMBRANE PROTEIN YIHY"/>
    <property type="match status" value="1"/>
</dbReference>
<accession>A0A9Y2L4T8</accession>
<keyword evidence="8" id="KW-1185">Reference proteome</keyword>
<dbReference type="PANTHER" id="PTHR30213">
    <property type="entry name" value="INNER MEMBRANE PROTEIN YHJD"/>
    <property type="match status" value="1"/>
</dbReference>
<gene>
    <name evidence="7" type="ORF">QPJ95_15035</name>
</gene>
<comment type="subcellular location">
    <subcellularLocation>
        <location evidence="1">Cell membrane</location>
        <topology evidence="1">Multi-pass membrane protein</topology>
    </subcellularLocation>
</comment>
<keyword evidence="5 6" id="KW-0472">Membrane</keyword>
<feature type="transmembrane region" description="Helical" evidence="6">
    <location>
        <begin position="59"/>
        <end position="77"/>
    </location>
</feature>
<feature type="transmembrane region" description="Helical" evidence="6">
    <location>
        <begin position="98"/>
        <end position="125"/>
    </location>
</feature>
<dbReference type="EMBL" id="CP127247">
    <property type="protein sequence ID" value="WIY27612.1"/>
    <property type="molecule type" value="Genomic_DNA"/>
</dbReference>
<evidence type="ECO:0000256" key="4">
    <source>
        <dbReference type="ARBA" id="ARBA00022989"/>
    </source>
</evidence>
<keyword evidence="4 6" id="KW-1133">Transmembrane helix</keyword>
<evidence type="ECO:0000256" key="3">
    <source>
        <dbReference type="ARBA" id="ARBA00022692"/>
    </source>
</evidence>
<protein>
    <submittedName>
        <fullName evidence="7">YihY/virulence factor BrkB family protein</fullName>
    </submittedName>
</protein>
<dbReference type="PIRSF" id="PIRSF035875">
    <property type="entry name" value="RNase_BN"/>
    <property type="match status" value="1"/>
</dbReference>
<evidence type="ECO:0000313" key="8">
    <source>
        <dbReference type="Proteomes" id="UP001238334"/>
    </source>
</evidence>
<evidence type="ECO:0000256" key="5">
    <source>
        <dbReference type="ARBA" id="ARBA00023136"/>
    </source>
</evidence>
<evidence type="ECO:0000256" key="6">
    <source>
        <dbReference type="SAM" id="Phobius"/>
    </source>
</evidence>
<reference evidence="7 8" key="1">
    <citation type="submission" date="2023-06" db="EMBL/GenBank/DDBJ databases">
        <title>Parasedimentitalea psychrophila sp. nov., a psychrophilic bacterium isolated from deep-sea sediment.</title>
        <authorList>
            <person name="Li A."/>
        </authorList>
    </citation>
    <scope>NUCLEOTIDE SEQUENCE [LARGE SCALE GENOMIC DNA]</scope>
    <source>
        <strain evidence="7 8">QS115</strain>
    </source>
</reference>
<dbReference type="AlphaFoldDB" id="A0A9Y2L4T8"/>
<evidence type="ECO:0000256" key="1">
    <source>
        <dbReference type="ARBA" id="ARBA00004651"/>
    </source>
</evidence>
<dbReference type="InterPro" id="IPR017039">
    <property type="entry name" value="Virul_fac_BrkB"/>
</dbReference>